<evidence type="ECO:0000313" key="1">
    <source>
        <dbReference type="EMBL" id="MBB4659415.1"/>
    </source>
</evidence>
<name>A0A840I510_9PROT</name>
<keyword evidence="2" id="KW-1185">Reference proteome</keyword>
<sequence>MSIEARLDTLGRKHAALETALSQEMRSPAFNEDRVHDIKRRKLAIKDEIRSLETRRGLPS</sequence>
<evidence type="ECO:0000313" key="2">
    <source>
        <dbReference type="Proteomes" id="UP000563524"/>
    </source>
</evidence>
<organism evidence="1 2">
    <name type="scientific">Parvularcula dongshanensis</name>
    <dbReference type="NCBI Taxonomy" id="1173995"/>
    <lineage>
        <taxon>Bacteria</taxon>
        <taxon>Pseudomonadati</taxon>
        <taxon>Pseudomonadota</taxon>
        <taxon>Alphaproteobacteria</taxon>
        <taxon>Parvularculales</taxon>
        <taxon>Parvularculaceae</taxon>
        <taxon>Parvularcula</taxon>
    </lineage>
</organism>
<accession>A0A840I510</accession>
<evidence type="ECO:0008006" key="3">
    <source>
        <dbReference type="Google" id="ProtNLM"/>
    </source>
</evidence>
<dbReference type="Proteomes" id="UP000563524">
    <property type="component" value="Unassembled WGS sequence"/>
</dbReference>
<dbReference type="Pfam" id="PF04325">
    <property type="entry name" value="DUF465"/>
    <property type="match status" value="1"/>
</dbReference>
<reference evidence="1 2" key="1">
    <citation type="submission" date="2020-08" db="EMBL/GenBank/DDBJ databases">
        <title>Genomic Encyclopedia of Type Strains, Phase IV (KMG-IV): sequencing the most valuable type-strain genomes for metagenomic binning, comparative biology and taxonomic classification.</title>
        <authorList>
            <person name="Goeker M."/>
        </authorList>
    </citation>
    <scope>NUCLEOTIDE SEQUENCE [LARGE SCALE GENOMIC DNA]</scope>
    <source>
        <strain evidence="1 2">DSM 102850</strain>
    </source>
</reference>
<dbReference type="Gene3D" id="6.10.280.50">
    <property type="match status" value="1"/>
</dbReference>
<comment type="caution">
    <text evidence="1">The sequence shown here is derived from an EMBL/GenBank/DDBJ whole genome shotgun (WGS) entry which is preliminary data.</text>
</comment>
<proteinExistence type="predicted"/>
<dbReference type="RefSeq" id="WP_183818009.1">
    <property type="nucleotide sequence ID" value="NZ_JACHOB010000004.1"/>
</dbReference>
<dbReference type="InterPro" id="IPR007420">
    <property type="entry name" value="DUF465"/>
</dbReference>
<dbReference type="AlphaFoldDB" id="A0A840I510"/>
<dbReference type="EMBL" id="JACHOB010000004">
    <property type="protein sequence ID" value="MBB4659415.1"/>
    <property type="molecule type" value="Genomic_DNA"/>
</dbReference>
<protein>
    <recommendedName>
        <fullName evidence="3">DUF465 domain-containing protein</fullName>
    </recommendedName>
</protein>
<gene>
    <name evidence="1" type="ORF">GGQ59_001952</name>
</gene>
<dbReference type="InterPro" id="IPR038444">
    <property type="entry name" value="DUF465_sf"/>
</dbReference>